<reference evidence="1" key="1">
    <citation type="submission" date="2019-11" db="EMBL/GenBank/DDBJ databases">
        <title>Nori genome reveals adaptations in red seaweeds to the harsh intertidal environment.</title>
        <authorList>
            <person name="Wang D."/>
            <person name="Mao Y."/>
        </authorList>
    </citation>
    <scope>NUCLEOTIDE SEQUENCE</scope>
    <source>
        <tissue evidence="1">Gametophyte</tissue>
    </source>
</reference>
<evidence type="ECO:0000313" key="1">
    <source>
        <dbReference type="EMBL" id="KAK1861919.1"/>
    </source>
</evidence>
<keyword evidence="2" id="KW-1185">Reference proteome</keyword>
<sequence>MATPALPPPPLTCVVCLTAPPALTLWPCGHTPLCAACAVGLPPPPRCPLCRTSVAGAAAAPDGAPVDLAAAIAARAAADVATWGRVLQVALVGGRGVGKGGVRRALCRAFPLPPGRGGGGAPPPPPPRAAAALGGGRGGGERRDEARRMVGVGGGTAVRAAGGGQGRGRGGGGGQMGGVGGGVPCRGGAPPQREGDGGSWPPGGGGAVAPGGGGGGGGGSGRWGGLGVAPPSVYAANASVRGRLVRFYVVPLGEATTAAARRAIVGQLASPPPHVIILVASLTSPASLENVANWDMYIRHHPTFSPPPSQPPSAAAATAGAPVPLAPAAARGSPAGGSPPCLRGQSPVAAASAAAAVATAAAGATTTARPPPPARSRPSPRPPTLPTTWANTPRRQLILTTNPRDSGVPTAGSIDVRDDVPAAFPAGGVGGSPIIVKAEGRAGGVGYGIRRLGVAAVAAGAATGWGGGGGGRPWGGGPPRGGGGGSGSPSRHGGSGGRSAACHHPPAQRRRGSGDVPPFARRPARLGSGRWRRRCRGRCGQTIMGHRGMSWSGPESAGLGSQYGLGARGVGAGGGRCPPHWSPPRACQRLPLGSTCRRFSPHWLGNCGGVRTRVGPARPACLLAQTQVGAGAALSALAR</sequence>
<proteinExistence type="predicted"/>
<comment type="caution">
    <text evidence="1">The sequence shown here is derived from an EMBL/GenBank/DDBJ whole genome shotgun (WGS) entry which is preliminary data.</text>
</comment>
<dbReference type="Proteomes" id="UP000798662">
    <property type="component" value="Chromosome 1"/>
</dbReference>
<evidence type="ECO:0000313" key="2">
    <source>
        <dbReference type="Proteomes" id="UP000798662"/>
    </source>
</evidence>
<accession>A0ACC3BV69</accession>
<dbReference type="EMBL" id="CM020618">
    <property type="protein sequence ID" value="KAK1861919.1"/>
    <property type="molecule type" value="Genomic_DNA"/>
</dbReference>
<organism evidence="1 2">
    <name type="scientific">Pyropia yezoensis</name>
    <name type="common">Susabi-nori</name>
    <name type="synonym">Porphyra yezoensis</name>
    <dbReference type="NCBI Taxonomy" id="2788"/>
    <lineage>
        <taxon>Eukaryota</taxon>
        <taxon>Rhodophyta</taxon>
        <taxon>Bangiophyceae</taxon>
        <taxon>Bangiales</taxon>
        <taxon>Bangiaceae</taxon>
        <taxon>Pyropia</taxon>
    </lineage>
</organism>
<name>A0ACC3BV69_PYRYE</name>
<protein>
    <submittedName>
        <fullName evidence="1">Uncharacterized protein</fullName>
    </submittedName>
</protein>
<gene>
    <name evidence="1" type="ORF">I4F81_004497</name>
</gene>